<dbReference type="PRINTS" id="PR01537">
    <property type="entry name" value="INTRLKN1R1F"/>
</dbReference>
<comment type="similarity">
    <text evidence="2">Belongs to the Toll-like receptor family.</text>
</comment>
<dbReference type="Gene3D" id="3.80.10.10">
    <property type="entry name" value="Ribonuclease Inhibitor"/>
    <property type="match status" value="1"/>
</dbReference>
<sequence length="641" mass="73798">MILVTFIQYTSTDKNDTSIENEPPGHGENNEINETEVISKTMVHNESLFSLPSSWQDICYVNKKINTNDTLSKHMEIICNVSGSNSINFLDFRNFTSNIQENVLFSVTVKCGNGGSVFFPYPGRARLFYSIHISHCILSGFRSEIRDFSIDSIPDDLKYFRLKDSVVLTSIKDLNASVDPQEVTKAFECGPLNATEITESNLTDYFIDLSSIPFSPDTVMEKNVDYHGENSDTSFRCKYPYLRYLDKSFSLGLDRQQLNKQFQNFLYPVIEVMNFSHCGISEIPVQLYDWGLFSKKLKIVDLSHNKISDLGSFTCHSNADETEDIFDLQFNNITTVKLRSLTTIFRDICSQLTVNIRNNPFACDCEIKDFVGFLDRGNYTNINRYRYLWDLTCLNPPSLRGQIISQLSLPEIGCETVSKKYLKGPIIGLCCLVLVFSICIIIGVRYKKEIVILAYTRLHILLPCQQYETDDNKKYDAFIAYSQADIHWVIHTLAKRLENPESGPNFSLCLHHRDFMVGAAISDNIVRSVENSRHTIIVVSKKFLKSEWCLLEFRTALHQSILEKKRHLIILLLEDIPTSDFEPELRSCMHTLTYVKTNDCWFWDKLIYALSDWSRKMKNEKANTIQRKIIKGKNNLFTVHV</sequence>
<dbReference type="Gene3D" id="3.40.50.10140">
    <property type="entry name" value="Toll/interleukin-1 receptor homology (TIR) domain"/>
    <property type="match status" value="1"/>
</dbReference>
<dbReference type="GO" id="GO:0005886">
    <property type="term" value="C:plasma membrane"/>
    <property type="evidence" value="ECO:0007669"/>
    <property type="project" value="TreeGrafter"/>
</dbReference>
<dbReference type="SMART" id="SM00255">
    <property type="entry name" value="TIR"/>
    <property type="match status" value="1"/>
</dbReference>
<dbReference type="PROSITE" id="PS50104">
    <property type="entry name" value="TIR"/>
    <property type="match status" value="1"/>
</dbReference>
<dbReference type="PROSITE" id="PS51450">
    <property type="entry name" value="LRR"/>
    <property type="match status" value="1"/>
</dbReference>
<feature type="transmembrane region" description="Helical" evidence="9">
    <location>
        <begin position="426"/>
        <end position="444"/>
    </location>
</feature>
<reference evidence="11 12" key="1">
    <citation type="submission" date="2020-06" db="EMBL/GenBank/DDBJ databases">
        <authorList>
            <person name="Li R."/>
            <person name="Bekaert M."/>
        </authorList>
    </citation>
    <scope>NUCLEOTIDE SEQUENCE [LARGE SCALE GENOMIC DNA]</scope>
    <source>
        <strain evidence="12">wild</strain>
    </source>
</reference>
<dbReference type="InterPro" id="IPR000157">
    <property type="entry name" value="TIR_dom"/>
</dbReference>
<evidence type="ECO:0000256" key="9">
    <source>
        <dbReference type="SAM" id="Phobius"/>
    </source>
</evidence>
<dbReference type="SUPFAM" id="SSF52058">
    <property type="entry name" value="L domain-like"/>
    <property type="match status" value="1"/>
</dbReference>
<dbReference type="OrthoDB" id="1421090at2759"/>
<keyword evidence="5" id="KW-0732">Signal</keyword>
<dbReference type="SMART" id="SM00082">
    <property type="entry name" value="LRRCT"/>
    <property type="match status" value="1"/>
</dbReference>
<dbReference type="EMBL" id="CACVKT020008376">
    <property type="protein sequence ID" value="CAC5415040.1"/>
    <property type="molecule type" value="Genomic_DNA"/>
</dbReference>
<keyword evidence="3" id="KW-0433">Leucine-rich repeat</keyword>
<evidence type="ECO:0000256" key="8">
    <source>
        <dbReference type="ARBA" id="ARBA00023170"/>
    </source>
</evidence>
<evidence type="ECO:0000256" key="3">
    <source>
        <dbReference type="ARBA" id="ARBA00022614"/>
    </source>
</evidence>
<dbReference type="GO" id="GO:0007165">
    <property type="term" value="P:signal transduction"/>
    <property type="evidence" value="ECO:0007669"/>
    <property type="project" value="InterPro"/>
</dbReference>
<evidence type="ECO:0000259" key="10">
    <source>
        <dbReference type="PROSITE" id="PS50104"/>
    </source>
</evidence>
<dbReference type="InterPro" id="IPR032675">
    <property type="entry name" value="LRR_dom_sf"/>
</dbReference>
<name>A0A6J8E3I8_MYTCO</name>
<gene>
    <name evidence="11" type="ORF">MCOR_47764</name>
</gene>
<keyword evidence="7 9" id="KW-0472">Membrane</keyword>
<dbReference type="Pfam" id="PF01582">
    <property type="entry name" value="TIR"/>
    <property type="match status" value="1"/>
</dbReference>
<keyword evidence="6 9" id="KW-1133">Transmembrane helix</keyword>
<protein>
    <recommendedName>
        <fullName evidence="10">TIR domain-containing protein</fullName>
    </recommendedName>
</protein>
<evidence type="ECO:0000256" key="4">
    <source>
        <dbReference type="ARBA" id="ARBA00022692"/>
    </source>
</evidence>
<accession>A0A6J8E3I8</accession>
<dbReference type="FunFam" id="3.40.50.10140:FF:000026">
    <property type="entry name" value="Toll-like receptor 2"/>
    <property type="match status" value="1"/>
</dbReference>
<dbReference type="PANTHER" id="PTHR24365:SF541">
    <property type="entry name" value="PROTEIN TOLL-RELATED"/>
    <property type="match status" value="1"/>
</dbReference>
<evidence type="ECO:0000256" key="5">
    <source>
        <dbReference type="ARBA" id="ARBA00022729"/>
    </source>
</evidence>
<comment type="subcellular location">
    <subcellularLocation>
        <location evidence="1">Membrane</location>
        <topology evidence="1">Single-pass membrane protein</topology>
    </subcellularLocation>
</comment>
<evidence type="ECO:0000256" key="2">
    <source>
        <dbReference type="ARBA" id="ARBA00009634"/>
    </source>
</evidence>
<dbReference type="GO" id="GO:0038023">
    <property type="term" value="F:signaling receptor activity"/>
    <property type="evidence" value="ECO:0007669"/>
    <property type="project" value="TreeGrafter"/>
</dbReference>
<evidence type="ECO:0000313" key="11">
    <source>
        <dbReference type="EMBL" id="CAC5415040.1"/>
    </source>
</evidence>
<dbReference type="Proteomes" id="UP000507470">
    <property type="component" value="Unassembled WGS sequence"/>
</dbReference>
<keyword evidence="8" id="KW-0675">Receptor</keyword>
<dbReference type="InterPro" id="IPR000483">
    <property type="entry name" value="Cys-rich_flank_reg_C"/>
</dbReference>
<evidence type="ECO:0000313" key="12">
    <source>
        <dbReference type="Proteomes" id="UP000507470"/>
    </source>
</evidence>
<dbReference type="SUPFAM" id="SSF52200">
    <property type="entry name" value="Toll/Interleukin receptor TIR domain"/>
    <property type="match status" value="1"/>
</dbReference>
<keyword evidence="12" id="KW-1185">Reference proteome</keyword>
<evidence type="ECO:0000256" key="1">
    <source>
        <dbReference type="ARBA" id="ARBA00004167"/>
    </source>
</evidence>
<evidence type="ECO:0000256" key="6">
    <source>
        <dbReference type="ARBA" id="ARBA00022989"/>
    </source>
</evidence>
<dbReference type="InterPro" id="IPR001611">
    <property type="entry name" value="Leu-rich_rpt"/>
</dbReference>
<feature type="domain" description="TIR" evidence="10">
    <location>
        <begin position="473"/>
        <end position="610"/>
    </location>
</feature>
<dbReference type="InterPro" id="IPR035897">
    <property type="entry name" value="Toll_tir_struct_dom_sf"/>
</dbReference>
<dbReference type="PANTHER" id="PTHR24365">
    <property type="entry name" value="TOLL-LIKE RECEPTOR"/>
    <property type="match status" value="1"/>
</dbReference>
<organism evidence="11 12">
    <name type="scientific">Mytilus coruscus</name>
    <name type="common">Sea mussel</name>
    <dbReference type="NCBI Taxonomy" id="42192"/>
    <lineage>
        <taxon>Eukaryota</taxon>
        <taxon>Metazoa</taxon>
        <taxon>Spiralia</taxon>
        <taxon>Lophotrochozoa</taxon>
        <taxon>Mollusca</taxon>
        <taxon>Bivalvia</taxon>
        <taxon>Autobranchia</taxon>
        <taxon>Pteriomorphia</taxon>
        <taxon>Mytilida</taxon>
        <taxon>Mytiloidea</taxon>
        <taxon>Mytilidae</taxon>
        <taxon>Mytilinae</taxon>
        <taxon>Mytilus</taxon>
    </lineage>
</organism>
<dbReference type="AlphaFoldDB" id="A0A6J8E3I8"/>
<proteinExistence type="inferred from homology"/>
<keyword evidence="4 9" id="KW-0812">Transmembrane</keyword>
<evidence type="ECO:0000256" key="7">
    <source>
        <dbReference type="ARBA" id="ARBA00023136"/>
    </source>
</evidence>